<dbReference type="Proteomes" id="UP000291116">
    <property type="component" value="Unassembled WGS sequence"/>
</dbReference>
<reference evidence="2 3" key="1">
    <citation type="submission" date="2019-01" db="EMBL/GenBank/DDBJ databases">
        <authorList>
            <person name="Ferrante I. M."/>
        </authorList>
    </citation>
    <scope>NUCLEOTIDE SEQUENCE [LARGE SCALE GENOMIC DNA]</scope>
    <source>
        <strain evidence="2 3">B856</strain>
    </source>
</reference>
<feature type="compositionally biased region" description="Low complexity" evidence="1">
    <location>
        <begin position="419"/>
        <end position="437"/>
    </location>
</feature>
<keyword evidence="3" id="KW-1185">Reference proteome</keyword>
<accession>A0A448YUS4</accession>
<feature type="compositionally biased region" description="Basic and acidic residues" evidence="1">
    <location>
        <begin position="385"/>
        <end position="398"/>
    </location>
</feature>
<feature type="region of interest" description="Disordered" evidence="1">
    <location>
        <begin position="504"/>
        <end position="525"/>
    </location>
</feature>
<sequence>MTSRSSSQPRALQNAHFLDGFNVADCFDVRAIPDPPSPRNIKSCHRRRVSSAVLRPMSSRDITNRGNNQNTATTDDVGVCTKSSSSVRRKRKTLSHVPSTMISGWEQNNATNAARSAGDKEVKDTEVKPKTLEINLCYDDDSSRMARDYAKRRKKRQSLVIPTDLPFEEQNDTSINISPKPSQTSSKVGKAFFPGDFRSMQKLRNLVRGYCSLSSEAERGVSNEGREIELLTGYGLPRKMETDQVGDKSKAMLSNRRLVIQKIAPVLTQMEKRKERDIKHWENVTRCHVKKSERSGRYRYYDVQSNERVGSQEYKRRYISHLEDCRPERLEMAKVWMNKVSRVDEYTAEHHNECAINDDSIGIFQQDCNYMDYCAIQKEAFSPPRDKNLRRIERRDAGSSDTMDICDMSMSLDCGEQQSSDPSILSSNSNVAAPSSVFERSEIAEISEASSEDTDDNPQESRSPSPTMDVLPTKLTTMEVNGTIIRAVDNHEKGKSILLEARDDDGVKGGNNDTNNHTLLPFPARDSESIDPEIAAAERRLWDKIDLALHEYSNEVMNIEKRKQNRLA</sequence>
<proteinExistence type="predicted"/>
<gene>
    <name evidence="2" type="ORF">PSNMU_V1.4_AUG-EV-PASAV3_0000630</name>
</gene>
<name>A0A448YUS4_9STRA</name>
<feature type="compositionally biased region" description="Polar residues" evidence="1">
    <location>
        <begin position="60"/>
        <end position="74"/>
    </location>
</feature>
<evidence type="ECO:0000256" key="1">
    <source>
        <dbReference type="SAM" id="MobiDB-lite"/>
    </source>
</evidence>
<organism evidence="2 3">
    <name type="scientific">Pseudo-nitzschia multistriata</name>
    <dbReference type="NCBI Taxonomy" id="183589"/>
    <lineage>
        <taxon>Eukaryota</taxon>
        <taxon>Sar</taxon>
        <taxon>Stramenopiles</taxon>
        <taxon>Ochrophyta</taxon>
        <taxon>Bacillariophyta</taxon>
        <taxon>Bacillariophyceae</taxon>
        <taxon>Bacillariophycidae</taxon>
        <taxon>Bacillariales</taxon>
        <taxon>Bacillariaceae</taxon>
        <taxon>Pseudo-nitzschia</taxon>
    </lineage>
</organism>
<protein>
    <submittedName>
        <fullName evidence="2">Uncharacterized protein</fullName>
    </submittedName>
</protein>
<evidence type="ECO:0000313" key="2">
    <source>
        <dbReference type="EMBL" id="VEU33518.1"/>
    </source>
</evidence>
<dbReference type="AlphaFoldDB" id="A0A448YUS4"/>
<dbReference type="EMBL" id="CAACVS010000002">
    <property type="protein sequence ID" value="VEU33518.1"/>
    <property type="molecule type" value="Genomic_DNA"/>
</dbReference>
<dbReference type="OrthoDB" id="56494at2759"/>
<feature type="region of interest" description="Disordered" evidence="1">
    <location>
        <begin position="385"/>
        <end position="470"/>
    </location>
</feature>
<feature type="region of interest" description="Disordered" evidence="1">
    <location>
        <begin position="59"/>
        <end position="96"/>
    </location>
</feature>
<evidence type="ECO:0000313" key="3">
    <source>
        <dbReference type="Proteomes" id="UP000291116"/>
    </source>
</evidence>